<keyword evidence="1" id="KW-0812">Transmembrane</keyword>
<accession>A0ABD4W4T0</accession>
<gene>
    <name evidence="2" type="ORF">PMN70_00305</name>
</gene>
<sequence>MMDGLGEVDKALIVAFAVVIAIVLLSGLGIYASLRVSTHHDYGMTTVKTGDVTWVCLTDHGTTIGCDTVKEYQ</sequence>
<organism evidence="2 3">
    <name type="scientific">Bifidobacterium pseudocatenulatum</name>
    <dbReference type="NCBI Taxonomy" id="28026"/>
    <lineage>
        <taxon>Bacteria</taxon>
        <taxon>Bacillati</taxon>
        <taxon>Actinomycetota</taxon>
        <taxon>Actinomycetes</taxon>
        <taxon>Bifidobacteriales</taxon>
        <taxon>Bifidobacteriaceae</taxon>
        <taxon>Bifidobacterium</taxon>
    </lineage>
</organism>
<evidence type="ECO:0000313" key="2">
    <source>
        <dbReference type="EMBL" id="MDB6490659.1"/>
    </source>
</evidence>
<comment type="caution">
    <text evidence="2">The sequence shown here is derived from an EMBL/GenBank/DDBJ whole genome shotgun (WGS) entry which is preliminary data.</text>
</comment>
<evidence type="ECO:0000313" key="3">
    <source>
        <dbReference type="Proteomes" id="UP001212008"/>
    </source>
</evidence>
<keyword evidence="1" id="KW-1133">Transmembrane helix</keyword>
<evidence type="ECO:0000256" key="1">
    <source>
        <dbReference type="SAM" id="Phobius"/>
    </source>
</evidence>
<dbReference type="Proteomes" id="UP001212008">
    <property type="component" value="Unassembled WGS sequence"/>
</dbReference>
<evidence type="ECO:0008006" key="4">
    <source>
        <dbReference type="Google" id="ProtNLM"/>
    </source>
</evidence>
<proteinExistence type="predicted"/>
<protein>
    <recommendedName>
        <fullName evidence="4">Tight junction protein ZO-3</fullName>
    </recommendedName>
</protein>
<reference evidence="2 3" key="1">
    <citation type="submission" date="2023-01" db="EMBL/GenBank/DDBJ databases">
        <title>Human gut microbiome strain richness.</title>
        <authorList>
            <person name="Chen-Liaw A."/>
        </authorList>
    </citation>
    <scope>NUCLEOTIDE SEQUENCE [LARGE SCALE GENOMIC DNA]</scope>
    <source>
        <strain evidence="2 3">RTP21311st1_C8_RTP21311_201001</strain>
    </source>
</reference>
<feature type="transmembrane region" description="Helical" evidence="1">
    <location>
        <begin position="12"/>
        <end position="34"/>
    </location>
</feature>
<dbReference type="AlphaFoldDB" id="A0ABD4W4T0"/>
<keyword evidence="1" id="KW-0472">Membrane</keyword>
<dbReference type="RefSeq" id="WP_271734529.1">
    <property type="nucleotide sequence ID" value="NZ_JAQKQY010000001.1"/>
</dbReference>
<name>A0ABD4W4T0_BIFPS</name>
<dbReference type="EMBL" id="JAQKRA010000001">
    <property type="protein sequence ID" value="MDB6490659.1"/>
    <property type="molecule type" value="Genomic_DNA"/>
</dbReference>